<dbReference type="Pfam" id="PF07583">
    <property type="entry name" value="PSCyt2"/>
    <property type="match status" value="1"/>
</dbReference>
<dbReference type="EMBL" id="DSVQ01000012">
    <property type="protein sequence ID" value="HGT39154.1"/>
    <property type="molecule type" value="Genomic_DNA"/>
</dbReference>
<dbReference type="AlphaFoldDB" id="A0A7C4LKU4"/>
<feature type="signal peptide" evidence="3">
    <location>
        <begin position="1"/>
        <end position="22"/>
    </location>
</feature>
<dbReference type="Pfam" id="PF07587">
    <property type="entry name" value="PSD1"/>
    <property type="match status" value="1"/>
</dbReference>
<gene>
    <name evidence="5" type="ORF">ENS64_07805</name>
</gene>
<dbReference type="InterPro" id="IPR006558">
    <property type="entry name" value="LamG-like"/>
</dbReference>
<dbReference type="PANTHER" id="PTHR35889">
    <property type="entry name" value="CYCLOINULO-OLIGOSACCHARIDE FRUCTANOTRANSFERASE-RELATED"/>
    <property type="match status" value="1"/>
</dbReference>
<accession>A0A7C4LKU4</accession>
<dbReference type="PANTHER" id="PTHR35889:SF3">
    <property type="entry name" value="F-BOX DOMAIN-CONTAINING PROTEIN"/>
    <property type="match status" value="1"/>
</dbReference>
<dbReference type="Gene3D" id="2.60.120.200">
    <property type="match status" value="1"/>
</dbReference>
<evidence type="ECO:0000313" key="5">
    <source>
        <dbReference type="EMBL" id="HGT39154.1"/>
    </source>
</evidence>
<evidence type="ECO:0000256" key="3">
    <source>
        <dbReference type="SAM" id="SignalP"/>
    </source>
</evidence>
<organism evidence="5">
    <name type="scientific">Schlesneria paludicola</name>
    <dbReference type="NCBI Taxonomy" id="360056"/>
    <lineage>
        <taxon>Bacteria</taxon>
        <taxon>Pseudomonadati</taxon>
        <taxon>Planctomycetota</taxon>
        <taxon>Planctomycetia</taxon>
        <taxon>Planctomycetales</taxon>
        <taxon>Planctomycetaceae</taxon>
        <taxon>Schlesneria</taxon>
    </lineage>
</organism>
<proteinExistence type="predicted"/>
<dbReference type="Pfam" id="PF07635">
    <property type="entry name" value="PSCyt1"/>
    <property type="match status" value="1"/>
</dbReference>
<dbReference type="InterPro" id="IPR013320">
    <property type="entry name" value="ConA-like_dom_sf"/>
</dbReference>
<sequence length="1068" mass="119207">MAARVCSIVAGLMGLATTLAAAAPPLSFNRDIRPLLSDACFKCHGPDATARQADLRLDTREGLFSPRPSGTPVVPRDVASSLIWQRITRDDPAQRMPPADSGKSLTPAQVHLLKTWIEAGAPWADHWAFVSPRRPPLPAVRQSDWPRNAIDQFVLHALEQRTWAPQAEAAPETLLRRVTLDLTGLPPRIEEVEAYLADPAPDRYERLVDRLLASPRYGEHLAVDWLDAARYADTSGYQNDGPRDMWRWRDWVIAAFNANRPFDEFTVEQLAGDLLTGDEAAGVLRQPRGYLPRSPRSVELLVATGFQRNHRGNAEGGIIPEEYAVEYVADRVDTLGAVWLGLTIGCARCHAHKYDPISQTDYYRLFAYFHQVPEYGRAIKEGNSPPYITAPTSEQWTRLKHLEAEWDAAREEWDRLQPQRMEAQAAWERSAALGLDADYDVTGGLATHFSLAGHLRDNARPHFAARLNTGSPQYEAGPFGQVLRLDGSQFVDAGDTAKFGYFDAFSATAWVQPGPSATGGLVTRTSDDAYADGWTFQLVNGRLQVNLVKRWLDDAIRVETQSAVAPGRWQHVAMTYDGSRTAQGIAIYLDGVPQPLTVHYDFLNQSFTNDEPLRIGSTGTQQRFQGAMAEVRVYRRALTPEEVAILATRDSMAAAAATAADRRTPGQAAKLQAYFLEHAAPPEIAQAWQRVRRAEHDYRRFLAALPTAMVMVDQPRPRDTAVLQRGVYDRPGERVSPGVPSALAQATGPVAGNRLDLARWLVDRQHPLTARVTVNRLWQRFFGTGLVKTSEDFGTQGEPPSHPELLDWLAVEFIDHGWDLKHIQRTIVTSAAYRQTSRGDPAWVQADPENRWLARGPRFRMSAEMLRDQALAVGGLLEERLGGPSIKPYQPPGLWQEIATDTVYEPSPPPNRYRRGVYCYIKRTVANPAMVLFDAPTREACVLRRSRTNTPLQALTLWNDVTFVEAARHLAYQALRSAATRDPADILTDCFRRVLVRRPDAAELDRLTTSWRHYRTHFLHHPREAEALLRVGTEAPVELPEHVSPADAAAFAIVASIVLNLDEAVTRE</sequence>
<protein>
    <submittedName>
        <fullName evidence="5">DUF1553 domain-containing protein</fullName>
    </submittedName>
</protein>
<feature type="domain" description="LamG-like jellyroll fold" evidence="4">
    <location>
        <begin position="503"/>
        <end position="641"/>
    </location>
</feature>
<evidence type="ECO:0000259" key="4">
    <source>
        <dbReference type="SMART" id="SM00560"/>
    </source>
</evidence>
<dbReference type="InterPro" id="IPR022655">
    <property type="entry name" value="DUF1553"/>
</dbReference>
<name>A0A7C4LKU4_9PLAN</name>
<comment type="caution">
    <text evidence="5">The sequence shown here is derived from an EMBL/GenBank/DDBJ whole genome shotgun (WGS) entry which is preliminary data.</text>
</comment>
<dbReference type="SMART" id="SM00560">
    <property type="entry name" value="LamGL"/>
    <property type="match status" value="1"/>
</dbReference>
<evidence type="ECO:0000256" key="1">
    <source>
        <dbReference type="ARBA" id="ARBA00022729"/>
    </source>
</evidence>
<keyword evidence="1 3" id="KW-0732">Signal</keyword>
<dbReference type="InterPro" id="IPR011429">
    <property type="entry name" value="Cyt_c_Planctomycete-type"/>
</dbReference>
<dbReference type="InterPro" id="IPR011444">
    <property type="entry name" value="DUF1549"/>
</dbReference>
<reference evidence="5" key="1">
    <citation type="journal article" date="2020" name="mSystems">
        <title>Genome- and Community-Level Interaction Insights into Carbon Utilization and Element Cycling Functions of Hydrothermarchaeota in Hydrothermal Sediment.</title>
        <authorList>
            <person name="Zhou Z."/>
            <person name="Liu Y."/>
            <person name="Xu W."/>
            <person name="Pan J."/>
            <person name="Luo Z.H."/>
            <person name="Li M."/>
        </authorList>
    </citation>
    <scope>NUCLEOTIDE SEQUENCE [LARGE SCALE GENOMIC DNA]</scope>
    <source>
        <strain evidence="5">SpSt-508</strain>
    </source>
</reference>
<evidence type="ECO:0000256" key="2">
    <source>
        <dbReference type="ARBA" id="ARBA00023157"/>
    </source>
</evidence>
<dbReference type="SUPFAM" id="SSF49899">
    <property type="entry name" value="Concanavalin A-like lectins/glucanases"/>
    <property type="match status" value="1"/>
</dbReference>
<keyword evidence="2" id="KW-1015">Disulfide bond</keyword>
<feature type="chain" id="PRO_5027653619" evidence="3">
    <location>
        <begin position="23"/>
        <end position="1068"/>
    </location>
</feature>
<dbReference type="Pfam" id="PF13385">
    <property type="entry name" value="Laminin_G_3"/>
    <property type="match status" value="1"/>
</dbReference>